<dbReference type="Proteomes" id="UP000295431">
    <property type="component" value="Unassembled WGS sequence"/>
</dbReference>
<reference evidence="1 2" key="1">
    <citation type="submission" date="2019-03" db="EMBL/GenBank/DDBJ databases">
        <title>Draft genome sequences of novel Actinobacteria.</title>
        <authorList>
            <person name="Sahin N."/>
            <person name="Ay H."/>
            <person name="Saygin H."/>
        </authorList>
    </citation>
    <scope>NUCLEOTIDE SEQUENCE [LARGE SCALE GENOMIC DNA]</scope>
    <source>
        <strain evidence="1 2">DSM 45347</strain>
    </source>
</reference>
<organism evidence="1 2">
    <name type="scientific">Actinomadura bangladeshensis</name>
    <dbReference type="NCBI Taxonomy" id="453573"/>
    <lineage>
        <taxon>Bacteria</taxon>
        <taxon>Bacillati</taxon>
        <taxon>Actinomycetota</taxon>
        <taxon>Actinomycetes</taxon>
        <taxon>Streptosporangiales</taxon>
        <taxon>Thermomonosporaceae</taxon>
        <taxon>Actinomadura</taxon>
    </lineage>
</organism>
<evidence type="ECO:0000313" key="2">
    <source>
        <dbReference type="Proteomes" id="UP000295431"/>
    </source>
</evidence>
<proteinExistence type="predicted"/>
<sequence length="318" mass="33490">MIVFTCAGCGAALTAPLARVALPVHAHQQYGHELLPPLMEPGTCAIDPEPFCGPADAVVIAPGDARGTALIPGRYGGYCLGLTGCDGPNLACERCARPVGTRVDDCSLWQAVRLRPDAVRAVPGGAPDPPVLEWGELRRARPAVPPVEDPGLWSPLWEASAAAALPRLLALSGGARPRVPGGLLATVFGRPLDALLPPGPARGELALAGPGLPPAGGAIALVPRHPQTGGAWPSGTGRDVPLDAGVWLHLAFHRPRPPDTVLPAEVRRDDPRPRVPYAPFQPDWHLFRDALARLPDTGEPWLRAVRDRFAARPHGPPF</sequence>
<gene>
    <name evidence="1" type="ORF">E1284_39825</name>
</gene>
<accession>A0A4R4MZW8</accession>
<protein>
    <submittedName>
        <fullName evidence="1">Uncharacterized protein</fullName>
    </submittedName>
</protein>
<keyword evidence="2" id="KW-1185">Reference proteome</keyword>
<comment type="caution">
    <text evidence="1">The sequence shown here is derived from an EMBL/GenBank/DDBJ whole genome shotgun (WGS) entry which is preliminary data.</text>
</comment>
<evidence type="ECO:0000313" key="1">
    <source>
        <dbReference type="EMBL" id="TDC01921.1"/>
    </source>
</evidence>
<dbReference type="EMBL" id="SMJW01000461">
    <property type="protein sequence ID" value="TDC01921.1"/>
    <property type="molecule type" value="Genomic_DNA"/>
</dbReference>
<dbReference type="RefSeq" id="WP_131945301.1">
    <property type="nucleotide sequence ID" value="NZ_BAAAMX010000013.1"/>
</dbReference>
<dbReference type="OrthoDB" id="3280727at2"/>
<dbReference type="AlphaFoldDB" id="A0A4R4MZW8"/>
<name>A0A4R4MZW8_9ACTN</name>